<evidence type="ECO:0000259" key="3">
    <source>
        <dbReference type="PROSITE" id="PS50801"/>
    </source>
</evidence>
<name>A0ABT4TQ69_9ACTN</name>
<dbReference type="Gene3D" id="3.30.750.24">
    <property type="entry name" value="STAS domain"/>
    <property type="match status" value="1"/>
</dbReference>
<evidence type="ECO:0000256" key="1">
    <source>
        <dbReference type="ARBA" id="ARBA00009013"/>
    </source>
</evidence>
<dbReference type="InterPro" id="IPR058548">
    <property type="entry name" value="MlaB-like_STAS"/>
</dbReference>
<dbReference type="InterPro" id="IPR002645">
    <property type="entry name" value="STAS_dom"/>
</dbReference>
<dbReference type="EMBL" id="JAQFWP010000041">
    <property type="protein sequence ID" value="MDA2806827.1"/>
    <property type="molecule type" value="Genomic_DNA"/>
</dbReference>
<evidence type="ECO:0000256" key="2">
    <source>
        <dbReference type="RuleBase" id="RU003749"/>
    </source>
</evidence>
<dbReference type="SUPFAM" id="SSF52091">
    <property type="entry name" value="SpoIIaa-like"/>
    <property type="match status" value="1"/>
</dbReference>
<accession>A0ABT4TQ69</accession>
<dbReference type="Proteomes" id="UP001165685">
    <property type="component" value="Unassembled WGS sequence"/>
</dbReference>
<comment type="caution">
    <text evidence="4">The sequence shown here is derived from an EMBL/GenBank/DDBJ whole genome shotgun (WGS) entry which is preliminary data.</text>
</comment>
<keyword evidence="5" id="KW-1185">Reference proteome</keyword>
<feature type="domain" description="STAS" evidence="3">
    <location>
        <begin position="4"/>
        <end position="108"/>
    </location>
</feature>
<evidence type="ECO:0000313" key="5">
    <source>
        <dbReference type="Proteomes" id="UP001165685"/>
    </source>
</evidence>
<dbReference type="PANTHER" id="PTHR33495">
    <property type="entry name" value="ANTI-SIGMA FACTOR ANTAGONIST TM_1081-RELATED-RELATED"/>
    <property type="match status" value="1"/>
</dbReference>
<dbReference type="RefSeq" id="WP_270679461.1">
    <property type="nucleotide sequence ID" value="NZ_JAQFWP010000041.1"/>
</dbReference>
<evidence type="ECO:0000313" key="4">
    <source>
        <dbReference type="EMBL" id="MDA2806827.1"/>
    </source>
</evidence>
<dbReference type="NCBIfam" id="TIGR00377">
    <property type="entry name" value="ant_ant_sig"/>
    <property type="match status" value="1"/>
</dbReference>
<gene>
    <name evidence="4" type="ORF">O4U47_20135</name>
</gene>
<protein>
    <recommendedName>
        <fullName evidence="2">Anti-sigma factor antagonist</fullName>
    </recommendedName>
</protein>
<sequence length="108" mass="11436">MTGIDIDVCPDEGTVRLCFRGELDLVGAAEVRRAACEAERRAGPLLVADLRGLDFIDSSGLALLVELERGRRARGGRMAVLAAASGRIAKVLRCSGLDQVLDVRVSAS</sequence>
<dbReference type="InterPro" id="IPR036513">
    <property type="entry name" value="STAS_dom_sf"/>
</dbReference>
<dbReference type="PROSITE" id="PS50801">
    <property type="entry name" value="STAS"/>
    <property type="match status" value="1"/>
</dbReference>
<organism evidence="4 5">
    <name type="scientific">Nocardiopsis suaedae</name>
    <dbReference type="NCBI Taxonomy" id="3018444"/>
    <lineage>
        <taxon>Bacteria</taxon>
        <taxon>Bacillati</taxon>
        <taxon>Actinomycetota</taxon>
        <taxon>Actinomycetes</taxon>
        <taxon>Streptosporangiales</taxon>
        <taxon>Nocardiopsidaceae</taxon>
        <taxon>Nocardiopsis</taxon>
    </lineage>
</organism>
<dbReference type="CDD" id="cd07043">
    <property type="entry name" value="STAS_anti-anti-sigma_factors"/>
    <property type="match status" value="1"/>
</dbReference>
<proteinExistence type="inferred from homology"/>
<reference evidence="4" key="1">
    <citation type="submission" date="2023-01" db="EMBL/GenBank/DDBJ databases">
        <title>Draft genome sequence of Nocardiopsis sp. LSu2-4 isolated from halophytes.</title>
        <authorList>
            <person name="Duangmal K."/>
            <person name="Chantavorakit T."/>
        </authorList>
    </citation>
    <scope>NUCLEOTIDE SEQUENCE</scope>
    <source>
        <strain evidence="4">LSu2-4</strain>
    </source>
</reference>
<comment type="similarity">
    <text evidence="1 2">Belongs to the anti-sigma-factor antagonist family.</text>
</comment>
<dbReference type="PANTHER" id="PTHR33495:SF2">
    <property type="entry name" value="ANTI-SIGMA FACTOR ANTAGONIST TM_1081-RELATED"/>
    <property type="match status" value="1"/>
</dbReference>
<dbReference type="InterPro" id="IPR003658">
    <property type="entry name" value="Anti-sigma_ant"/>
</dbReference>
<dbReference type="Pfam" id="PF13466">
    <property type="entry name" value="STAS_2"/>
    <property type="match status" value="1"/>
</dbReference>